<dbReference type="Gramene" id="OIV93432">
    <property type="protein sequence ID" value="OIV93432"/>
    <property type="gene ID" value="TanjilG_10064"/>
</dbReference>
<dbReference type="AlphaFoldDB" id="A0A1J7GTK9"/>
<proteinExistence type="predicted"/>
<feature type="region of interest" description="Disordered" evidence="1">
    <location>
        <begin position="47"/>
        <end position="83"/>
    </location>
</feature>
<dbReference type="EMBL" id="CM007378">
    <property type="protein sequence ID" value="OIV93432.1"/>
    <property type="molecule type" value="Genomic_DNA"/>
</dbReference>
<reference evidence="2 3" key="1">
    <citation type="journal article" date="2017" name="Plant Biotechnol. J.">
        <title>A comprehensive draft genome sequence for lupin (Lupinus angustifolius), an emerging health food: insights into plant-microbe interactions and legume evolution.</title>
        <authorList>
            <person name="Hane J.K."/>
            <person name="Ming Y."/>
            <person name="Kamphuis L.G."/>
            <person name="Nelson M.N."/>
            <person name="Garg G."/>
            <person name="Atkins C.A."/>
            <person name="Bayer P.E."/>
            <person name="Bravo A."/>
            <person name="Bringans S."/>
            <person name="Cannon S."/>
            <person name="Edwards D."/>
            <person name="Foley R."/>
            <person name="Gao L.L."/>
            <person name="Harrison M.J."/>
            <person name="Huang W."/>
            <person name="Hurgobin B."/>
            <person name="Li S."/>
            <person name="Liu C.W."/>
            <person name="McGrath A."/>
            <person name="Morahan G."/>
            <person name="Murray J."/>
            <person name="Weller J."/>
            <person name="Jian J."/>
            <person name="Singh K.B."/>
        </authorList>
    </citation>
    <scope>NUCLEOTIDE SEQUENCE [LARGE SCALE GENOMIC DNA]</scope>
    <source>
        <strain evidence="3">cv. Tanjil</strain>
        <tissue evidence="2">Whole plant</tissue>
    </source>
</reference>
<evidence type="ECO:0000313" key="2">
    <source>
        <dbReference type="EMBL" id="OIV93432.1"/>
    </source>
</evidence>
<evidence type="ECO:0000256" key="1">
    <source>
        <dbReference type="SAM" id="MobiDB-lite"/>
    </source>
</evidence>
<accession>A0A1J7GTK9</accession>
<sequence>MHYFRKNFSYTMMSPLTLPGLLIAGMVLREDELMRCEEERTIEKANNFDFRETQDDPAYGHAKVRRSRGLMDKSHRTNKMKTP</sequence>
<dbReference type="Proteomes" id="UP000188354">
    <property type="component" value="Chromosome LG18"/>
</dbReference>
<evidence type="ECO:0000313" key="3">
    <source>
        <dbReference type="Proteomes" id="UP000188354"/>
    </source>
</evidence>
<keyword evidence="3" id="KW-1185">Reference proteome</keyword>
<protein>
    <submittedName>
        <fullName evidence="2">Uncharacterized protein</fullName>
    </submittedName>
</protein>
<name>A0A1J7GTK9_LUPAN</name>
<gene>
    <name evidence="2" type="ORF">TanjilG_10064</name>
</gene>
<organism evidence="2 3">
    <name type="scientific">Lupinus angustifolius</name>
    <name type="common">Narrow-leaved blue lupine</name>
    <dbReference type="NCBI Taxonomy" id="3871"/>
    <lineage>
        <taxon>Eukaryota</taxon>
        <taxon>Viridiplantae</taxon>
        <taxon>Streptophyta</taxon>
        <taxon>Embryophyta</taxon>
        <taxon>Tracheophyta</taxon>
        <taxon>Spermatophyta</taxon>
        <taxon>Magnoliopsida</taxon>
        <taxon>eudicotyledons</taxon>
        <taxon>Gunneridae</taxon>
        <taxon>Pentapetalae</taxon>
        <taxon>rosids</taxon>
        <taxon>fabids</taxon>
        <taxon>Fabales</taxon>
        <taxon>Fabaceae</taxon>
        <taxon>Papilionoideae</taxon>
        <taxon>50 kb inversion clade</taxon>
        <taxon>genistoids sensu lato</taxon>
        <taxon>core genistoids</taxon>
        <taxon>Genisteae</taxon>
        <taxon>Lupinus</taxon>
    </lineage>
</organism>